<evidence type="ECO:0000313" key="3">
    <source>
        <dbReference type="EMBL" id="QQO09902.1"/>
    </source>
</evidence>
<dbReference type="InterPro" id="IPR029052">
    <property type="entry name" value="Metallo-depent_PP-like"/>
</dbReference>
<dbReference type="CDD" id="cd00845">
    <property type="entry name" value="MPP_UshA_N_like"/>
    <property type="match status" value="1"/>
</dbReference>
<reference evidence="3" key="1">
    <citation type="submission" date="2021-01" db="EMBL/GenBank/DDBJ databases">
        <title>Description of Breznakiella homolactica.</title>
        <authorList>
            <person name="Song Y."/>
            <person name="Brune A."/>
        </authorList>
    </citation>
    <scope>NUCLEOTIDE SEQUENCE</scope>
    <source>
        <strain evidence="3">RmG30</strain>
    </source>
</reference>
<dbReference type="EMBL" id="CP067089">
    <property type="protein sequence ID" value="QQO09902.1"/>
    <property type="molecule type" value="Genomic_DNA"/>
</dbReference>
<dbReference type="RefSeq" id="WP_215627206.1">
    <property type="nucleotide sequence ID" value="NZ_CP067089.2"/>
</dbReference>
<accession>A0A7T8BAW4</accession>
<organism evidence="3 4">
    <name type="scientific">Breznakiella homolactica</name>
    <dbReference type="NCBI Taxonomy" id="2798577"/>
    <lineage>
        <taxon>Bacteria</taxon>
        <taxon>Pseudomonadati</taxon>
        <taxon>Spirochaetota</taxon>
        <taxon>Spirochaetia</taxon>
        <taxon>Spirochaetales</taxon>
        <taxon>Breznakiellaceae</taxon>
        <taxon>Breznakiella</taxon>
    </lineage>
</organism>
<keyword evidence="4" id="KW-1185">Reference proteome</keyword>
<dbReference type="KEGG" id="bhc:JFL75_03045"/>
<dbReference type="Pfam" id="PF00149">
    <property type="entry name" value="Metallophos"/>
    <property type="match status" value="1"/>
</dbReference>
<sequence length="478" mass="53355">MEQQVTLVFLNDTHSHLYPWKDKHTGQLRGGAARWSAVLKNIRSEGRPVLFFHSGDIVPGSDFPYLVKGSPNWERLPIYGYRGILDIQILNMLGLNAATLGNHEFDYGLAWIHRLFGKASFDIISANVIPAPVPETGEYTRHPLYKPYAVYTAGDLKIGVTGLTTDEYLQSSQVRIADPVESVRPIAAEIKKDCDLMVVISHLGVEKDRELAQQVPEIDVILGGHDHILLEQALTIGRTSITQTRSYGEFLGRLDIRYDGRTVADIQYSLVPLDSSVPEDPEIHAWLLSKRIVGTLNRPIEASNCGQSSMGEFAAALVHRAFPCDAVILKSGNFQGEIPAGPVSPEQFFSAFWPYKPRRYGPEKDLLPEQIMDIIRGKAAPLAKHLLLYADGVTALIRAKLSADLLQAVYTENETLKGQEFYLQINEFSGRETGGCIDAVIDFQAWVVLYRQGILSGDYPYEVLPYELFEVLLKEMNP</sequence>
<keyword evidence="1" id="KW-0547">Nucleotide-binding</keyword>
<dbReference type="GO" id="GO:0016787">
    <property type="term" value="F:hydrolase activity"/>
    <property type="evidence" value="ECO:0007669"/>
    <property type="project" value="UniProtKB-KW"/>
</dbReference>
<keyword evidence="1" id="KW-0378">Hydrolase</keyword>
<evidence type="ECO:0000259" key="2">
    <source>
        <dbReference type="Pfam" id="PF00149"/>
    </source>
</evidence>
<feature type="domain" description="Calcineurin-like phosphoesterase" evidence="2">
    <location>
        <begin position="6"/>
        <end position="228"/>
    </location>
</feature>
<dbReference type="GO" id="GO:0030288">
    <property type="term" value="C:outer membrane-bounded periplasmic space"/>
    <property type="evidence" value="ECO:0007669"/>
    <property type="project" value="TreeGrafter"/>
</dbReference>
<dbReference type="AlphaFoldDB" id="A0A7T8BAW4"/>
<dbReference type="PANTHER" id="PTHR11575:SF24">
    <property type="entry name" value="5'-NUCLEOTIDASE"/>
    <property type="match status" value="1"/>
</dbReference>
<proteinExistence type="inferred from homology"/>
<name>A0A7T8BAW4_9SPIR</name>
<dbReference type="PANTHER" id="PTHR11575">
    <property type="entry name" value="5'-NUCLEOTIDASE-RELATED"/>
    <property type="match status" value="1"/>
</dbReference>
<dbReference type="InterPro" id="IPR006179">
    <property type="entry name" value="5_nucleotidase/apyrase"/>
</dbReference>
<comment type="similarity">
    <text evidence="1">Belongs to the 5'-nucleotidase family.</text>
</comment>
<gene>
    <name evidence="3" type="ORF">JFL75_03045</name>
</gene>
<evidence type="ECO:0000313" key="4">
    <source>
        <dbReference type="Proteomes" id="UP000595917"/>
    </source>
</evidence>
<dbReference type="InterPro" id="IPR004843">
    <property type="entry name" value="Calcineurin-like_PHP"/>
</dbReference>
<dbReference type="Gene3D" id="3.60.21.10">
    <property type="match status" value="1"/>
</dbReference>
<dbReference type="PRINTS" id="PR01607">
    <property type="entry name" value="APYRASEFAMLY"/>
</dbReference>
<dbReference type="Proteomes" id="UP000595917">
    <property type="component" value="Chromosome"/>
</dbReference>
<evidence type="ECO:0000256" key="1">
    <source>
        <dbReference type="RuleBase" id="RU362119"/>
    </source>
</evidence>
<dbReference type="GO" id="GO:0000166">
    <property type="term" value="F:nucleotide binding"/>
    <property type="evidence" value="ECO:0007669"/>
    <property type="project" value="UniProtKB-KW"/>
</dbReference>
<dbReference type="SUPFAM" id="SSF56300">
    <property type="entry name" value="Metallo-dependent phosphatases"/>
    <property type="match status" value="1"/>
</dbReference>
<dbReference type="GO" id="GO:0009166">
    <property type="term" value="P:nucleotide catabolic process"/>
    <property type="evidence" value="ECO:0007669"/>
    <property type="project" value="InterPro"/>
</dbReference>
<protein>
    <submittedName>
        <fullName evidence="3">Metallophosphatase</fullName>
    </submittedName>
</protein>